<keyword evidence="1" id="KW-1133">Transmembrane helix</keyword>
<dbReference type="Proteomes" id="UP000033058">
    <property type="component" value="Chromosome"/>
</dbReference>
<organism evidence="2 3">
    <name type="scientific">Methanosarcina mazei WWM610</name>
    <dbReference type="NCBI Taxonomy" id="1434117"/>
    <lineage>
        <taxon>Archaea</taxon>
        <taxon>Methanobacteriati</taxon>
        <taxon>Methanobacteriota</taxon>
        <taxon>Stenosarchaea group</taxon>
        <taxon>Methanomicrobia</taxon>
        <taxon>Methanosarcinales</taxon>
        <taxon>Methanosarcinaceae</taxon>
        <taxon>Methanosarcina</taxon>
    </lineage>
</organism>
<feature type="transmembrane region" description="Helical" evidence="1">
    <location>
        <begin position="6"/>
        <end position="30"/>
    </location>
</feature>
<name>A0A0E3LEJ4_METMZ</name>
<protein>
    <recommendedName>
        <fullName evidence="4">Glycosyltransferase RgtA/B/C/D-like domain-containing protein</fullName>
    </recommendedName>
</protein>
<feature type="transmembrane region" description="Helical" evidence="1">
    <location>
        <begin position="311"/>
        <end position="331"/>
    </location>
</feature>
<evidence type="ECO:0008006" key="4">
    <source>
        <dbReference type="Google" id="ProtNLM"/>
    </source>
</evidence>
<evidence type="ECO:0000256" key="1">
    <source>
        <dbReference type="SAM" id="Phobius"/>
    </source>
</evidence>
<sequence length="519" mass="60258">MYYKKIASIIFLQSLIISLIVFNGAIDAFAPIHTANINEIKQIGHLMENDFNLFPIFNIMGVVIELVTDISSRDLTITPVQLLPMILLYFSLIYKLSKNYVLASIIIFIYLLTDTTGTPEMFFWPHGIGKILFYAILLILLNIYSKTNKNPSFNLLLVIFGLSLAFTSYDLYGMLLILLLILFLLSMFLNRSFFSLNKKTIPQYLQKSPNILNYCILLIVIELGLSKFIYNTLIPIFRTTKYVEISAVDKLFLAYFSAGQTENPLADMVLSYPSIITGLNITKYAILTISIIICVIFIIRKIVKSEKSENVNIYDLFTISFFLSSVIFGILRLHIGQIPITLLYTPGIFCTIWLYRFTKKFKNWAIFVIILLFITTCVSQYVHNNHDFVARDQNMFEYVRMPAYWYLEHGEPVVVSDVLTRNVFLLSFSEYFEIYQKSTDNNRLSFKEVRLMSSDDAKFLVQKSNITQTNKYYIINYKLGSVSLGNWMFFKSWKYSKDKIDSNLKIKKIYDMSDIAIYY</sequence>
<dbReference type="AlphaFoldDB" id="A0A0E3LEJ4"/>
<proteinExistence type="predicted"/>
<keyword evidence="1" id="KW-0472">Membrane</keyword>
<dbReference type="PATRIC" id="fig|1434117.4.peg.157"/>
<dbReference type="EMBL" id="CP009509">
    <property type="protein sequence ID" value="AKB39126.1"/>
    <property type="molecule type" value="Genomic_DNA"/>
</dbReference>
<feature type="transmembrane region" description="Helical" evidence="1">
    <location>
        <begin position="337"/>
        <end position="357"/>
    </location>
</feature>
<dbReference type="HOGENOM" id="CLU_524420_0_0_2"/>
<keyword evidence="1" id="KW-0812">Transmembrane</keyword>
<accession>A0A0E3LEJ4</accession>
<feature type="transmembrane region" description="Helical" evidence="1">
    <location>
        <begin position="211"/>
        <end position="230"/>
    </location>
</feature>
<evidence type="ECO:0000313" key="3">
    <source>
        <dbReference type="Proteomes" id="UP000033058"/>
    </source>
</evidence>
<gene>
    <name evidence="2" type="ORF">MSMAW_0135</name>
</gene>
<feature type="transmembrane region" description="Helical" evidence="1">
    <location>
        <begin position="281"/>
        <end position="299"/>
    </location>
</feature>
<feature type="transmembrane region" description="Helical" evidence="1">
    <location>
        <begin position="364"/>
        <end position="382"/>
    </location>
</feature>
<feature type="transmembrane region" description="Helical" evidence="1">
    <location>
        <begin position="151"/>
        <end position="166"/>
    </location>
</feature>
<feature type="transmembrane region" description="Helical" evidence="1">
    <location>
        <begin position="123"/>
        <end position="144"/>
    </location>
</feature>
<evidence type="ECO:0000313" key="2">
    <source>
        <dbReference type="EMBL" id="AKB39126.1"/>
    </source>
</evidence>
<feature type="transmembrane region" description="Helical" evidence="1">
    <location>
        <begin position="76"/>
        <end position="93"/>
    </location>
</feature>
<feature type="transmembrane region" description="Helical" evidence="1">
    <location>
        <begin position="100"/>
        <end position="117"/>
    </location>
</feature>
<feature type="transmembrane region" description="Helical" evidence="1">
    <location>
        <begin position="172"/>
        <end position="190"/>
    </location>
</feature>
<reference evidence="2 3" key="1">
    <citation type="submission" date="2014-07" db="EMBL/GenBank/DDBJ databases">
        <title>Methanogenic archaea and the global carbon cycle.</title>
        <authorList>
            <person name="Henriksen J.R."/>
            <person name="Luke J."/>
            <person name="Reinhart S."/>
            <person name="Benedict M.N."/>
            <person name="Youngblut N.D."/>
            <person name="Metcalf M.E."/>
            <person name="Whitaker R.J."/>
            <person name="Metcalf W.W."/>
        </authorList>
    </citation>
    <scope>NUCLEOTIDE SEQUENCE [LARGE SCALE GENOMIC DNA]</scope>
    <source>
        <strain evidence="2 3">WWM610</strain>
    </source>
</reference>